<accession>A0A0E9UE05</accession>
<evidence type="ECO:0000313" key="1">
    <source>
        <dbReference type="EMBL" id="JAH63188.1"/>
    </source>
</evidence>
<sequence>MVGRTMETRLSFCNRAVQTVVKPKARPQCRLQSFSTEKITQRYCADGLFYLCRLHKL</sequence>
<protein>
    <submittedName>
        <fullName evidence="1">Uncharacterized protein</fullName>
    </submittedName>
</protein>
<proteinExistence type="predicted"/>
<name>A0A0E9UE05_ANGAN</name>
<reference evidence="1" key="1">
    <citation type="submission" date="2014-11" db="EMBL/GenBank/DDBJ databases">
        <authorList>
            <person name="Amaro Gonzalez C."/>
        </authorList>
    </citation>
    <scope>NUCLEOTIDE SEQUENCE</scope>
</reference>
<dbReference type="EMBL" id="GBXM01045389">
    <property type="protein sequence ID" value="JAH63188.1"/>
    <property type="molecule type" value="Transcribed_RNA"/>
</dbReference>
<dbReference type="AlphaFoldDB" id="A0A0E9UE05"/>
<reference evidence="1" key="2">
    <citation type="journal article" date="2015" name="Fish Shellfish Immunol.">
        <title>Early steps in the European eel (Anguilla anguilla)-Vibrio vulnificus interaction in the gills: Role of the RtxA13 toxin.</title>
        <authorList>
            <person name="Callol A."/>
            <person name="Pajuelo D."/>
            <person name="Ebbesson L."/>
            <person name="Teles M."/>
            <person name="MacKenzie S."/>
            <person name="Amaro C."/>
        </authorList>
    </citation>
    <scope>NUCLEOTIDE SEQUENCE</scope>
</reference>
<organism evidence="1">
    <name type="scientific">Anguilla anguilla</name>
    <name type="common">European freshwater eel</name>
    <name type="synonym">Muraena anguilla</name>
    <dbReference type="NCBI Taxonomy" id="7936"/>
    <lineage>
        <taxon>Eukaryota</taxon>
        <taxon>Metazoa</taxon>
        <taxon>Chordata</taxon>
        <taxon>Craniata</taxon>
        <taxon>Vertebrata</taxon>
        <taxon>Euteleostomi</taxon>
        <taxon>Actinopterygii</taxon>
        <taxon>Neopterygii</taxon>
        <taxon>Teleostei</taxon>
        <taxon>Anguilliformes</taxon>
        <taxon>Anguillidae</taxon>
        <taxon>Anguilla</taxon>
    </lineage>
</organism>